<feature type="domain" description="Thioredoxin" evidence="8">
    <location>
        <begin position="36"/>
        <end position="141"/>
    </location>
</feature>
<dbReference type="PROSITE" id="PS51352">
    <property type="entry name" value="THIOREDOXIN_2"/>
    <property type="match status" value="1"/>
</dbReference>
<dbReference type="PROSITE" id="PS00194">
    <property type="entry name" value="THIOREDOXIN_1"/>
    <property type="match status" value="1"/>
</dbReference>
<dbReference type="RefSeq" id="WP_203326090.1">
    <property type="nucleotide sequence ID" value="NZ_CP069213.1"/>
</dbReference>
<dbReference type="InterPro" id="IPR036249">
    <property type="entry name" value="Thioredoxin-like_sf"/>
</dbReference>
<comment type="similarity">
    <text evidence="1">Belongs to the thioredoxin family.</text>
</comment>
<reference evidence="9 10" key="1">
    <citation type="journal article" date="2012" name="Antonie Van Leeuwenhoek">
        <title>Shewanella litorisediminis sp. nov., a gammaproteobacterium isolated from a tidal flat sediment.</title>
        <authorList>
            <person name="Lee M.H."/>
            <person name="Yoon J.H."/>
        </authorList>
    </citation>
    <scope>NUCLEOTIDE SEQUENCE [LARGE SCALE GENOMIC DNA]</scope>
    <source>
        <strain evidence="9 10">SMK1-12</strain>
    </source>
</reference>
<evidence type="ECO:0000313" key="9">
    <source>
        <dbReference type="EMBL" id="QRH02481.1"/>
    </source>
</evidence>
<keyword evidence="5" id="KW-1015">Disulfide bond</keyword>
<protein>
    <recommendedName>
        <fullName evidence="7">Thioredoxin</fullName>
    </recommendedName>
</protein>
<dbReference type="InterPro" id="IPR049299">
    <property type="entry name" value="Thio2_N"/>
</dbReference>
<accession>A0ABX7G583</accession>
<dbReference type="Proteomes" id="UP000596252">
    <property type="component" value="Chromosome"/>
</dbReference>
<sequence>MILACPQCHGLSRVPDDRLSDAPSCGRCKSPLFTGEPIELTAANFEAHAAKADLPLVVDFWAGWCGPCQSFAPVFSAAAAELEPGFRFGKLDTENQQALAARFAIRSIPTVMVIKGGKILGQQAGAMPKQAFAQWLKQFSP</sequence>
<dbReference type="CDD" id="cd02947">
    <property type="entry name" value="TRX_family"/>
    <property type="match status" value="1"/>
</dbReference>
<keyword evidence="4" id="KW-0249">Electron transport</keyword>
<evidence type="ECO:0000256" key="3">
    <source>
        <dbReference type="ARBA" id="ARBA00022723"/>
    </source>
</evidence>
<evidence type="ECO:0000313" key="10">
    <source>
        <dbReference type="Proteomes" id="UP000596252"/>
    </source>
</evidence>
<evidence type="ECO:0000256" key="7">
    <source>
        <dbReference type="NCBIfam" id="TIGR01068"/>
    </source>
</evidence>
<dbReference type="Pfam" id="PF21352">
    <property type="entry name" value="Zn_ribbon_Thio2"/>
    <property type="match status" value="1"/>
</dbReference>
<dbReference type="Pfam" id="PF00085">
    <property type="entry name" value="Thioredoxin"/>
    <property type="match status" value="1"/>
</dbReference>
<proteinExistence type="inferred from homology"/>
<keyword evidence="2" id="KW-0813">Transport</keyword>
<dbReference type="InterPro" id="IPR005746">
    <property type="entry name" value="Thioredoxin"/>
</dbReference>
<dbReference type="Gene3D" id="2.30.30.380">
    <property type="entry name" value="Zn-finger domain of Sec23/24"/>
    <property type="match status" value="1"/>
</dbReference>
<dbReference type="PANTHER" id="PTHR45663">
    <property type="entry name" value="GEO12009P1"/>
    <property type="match status" value="1"/>
</dbReference>
<evidence type="ECO:0000256" key="1">
    <source>
        <dbReference type="ARBA" id="ARBA00008987"/>
    </source>
</evidence>
<dbReference type="Gene3D" id="3.40.30.10">
    <property type="entry name" value="Glutaredoxin"/>
    <property type="match status" value="1"/>
</dbReference>
<dbReference type="SUPFAM" id="SSF52833">
    <property type="entry name" value="Thioredoxin-like"/>
    <property type="match status" value="1"/>
</dbReference>
<dbReference type="EMBL" id="CP069213">
    <property type="protein sequence ID" value="QRH02481.1"/>
    <property type="molecule type" value="Genomic_DNA"/>
</dbReference>
<dbReference type="NCBIfam" id="TIGR01068">
    <property type="entry name" value="thioredoxin"/>
    <property type="match status" value="1"/>
</dbReference>
<dbReference type="InterPro" id="IPR017937">
    <property type="entry name" value="Thioredoxin_CS"/>
</dbReference>
<gene>
    <name evidence="9" type="primary">trxC</name>
    <name evidence="9" type="ORF">JQC75_03375</name>
</gene>
<name>A0ABX7G583_9GAMM</name>
<evidence type="ECO:0000259" key="8">
    <source>
        <dbReference type="PROSITE" id="PS51352"/>
    </source>
</evidence>
<dbReference type="PANTHER" id="PTHR45663:SF40">
    <property type="entry name" value="THIOREDOXIN 2"/>
    <property type="match status" value="1"/>
</dbReference>
<dbReference type="InterPro" id="IPR013766">
    <property type="entry name" value="Thioredoxin_domain"/>
</dbReference>
<evidence type="ECO:0000256" key="6">
    <source>
        <dbReference type="ARBA" id="ARBA00023284"/>
    </source>
</evidence>
<evidence type="ECO:0000256" key="2">
    <source>
        <dbReference type="ARBA" id="ARBA00022448"/>
    </source>
</evidence>
<keyword evidence="6" id="KW-0676">Redox-active center</keyword>
<organism evidence="9 10">
    <name type="scientific">Shewanella litorisediminis</name>
    <dbReference type="NCBI Taxonomy" id="1173586"/>
    <lineage>
        <taxon>Bacteria</taxon>
        <taxon>Pseudomonadati</taxon>
        <taxon>Pseudomonadota</taxon>
        <taxon>Gammaproteobacteria</taxon>
        <taxon>Alteromonadales</taxon>
        <taxon>Shewanellaceae</taxon>
        <taxon>Shewanella</taxon>
    </lineage>
</organism>
<dbReference type="PRINTS" id="PR00421">
    <property type="entry name" value="THIOREDOXIN"/>
</dbReference>
<keyword evidence="10" id="KW-1185">Reference proteome</keyword>
<dbReference type="NCBIfam" id="NF008229">
    <property type="entry name" value="PRK10996.1"/>
    <property type="match status" value="1"/>
</dbReference>
<evidence type="ECO:0000256" key="4">
    <source>
        <dbReference type="ARBA" id="ARBA00022982"/>
    </source>
</evidence>
<keyword evidence="3" id="KW-0479">Metal-binding</keyword>
<evidence type="ECO:0000256" key="5">
    <source>
        <dbReference type="ARBA" id="ARBA00023157"/>
    </source>
</evidence>